<dbReference type="Pfam" id="PF00891">
    <property type="entry name" value="Methyltransf_2"/>
    <property type="match status" value="1"/>
</dbReference>
<dbReference type="SUPFAM" id="SSF46785">
    <property type="entry name" value="Winged helix' DNA-binding domain"/>
    <property type="match status" value="1"/>
</dbReference>
<dbReference type="PIRSF" id="PIRSF005739">
    <property type="entry name" value="O-mtase"/>
    <property type="match status" value="1"/>
</dbReference>
<dbReference type="InterPro" id="IPR029063">
    <property type="entry name" value="SAM-dependent_MTases_sf"/>
</dbReference>
<dbReference type="InterPro" id="IPR012967">
    <property type="entry name" value="COMT_dimerisation"/>
</dbReference>
<dbReference type="GO" id="GO:0009820">
    <property type="term" value="P:alkaloid metabolic process"/>
    <property type="evidence" value="ECO:0007669"/>
    <property type="project" value="UniProtKB-KW"/>
</dbReference>
<dbReference type="PROSITE" id="PS51683">
    <property type="entry name" value="SAM_OMT_II"/>
    <property type="match status" value="1"/>
</dbReference>
<dbReference type="GO" id="GO:0008171">
    <property type="term" value="F:O-methyltransferase activity"/>
    <property type="evidence" value="ECO:0007669"/>
    <property type="project" value="InterPro"/>
</dbReference>
<reference evidence="8" key="1">
    <citation type="journal article" date="2007" name="Plant Cell Physiol.">
        <title>Overexpression of Coptis japonica norcoclaurine 6-O-methyltransferase overcomes the rate-limiting step in Benzylisoquinoline alkaloid biosynthesis in cultured Eschscholzia californica.</title>
        <authorList>
            <person name="Inui T."/>
            <person name="Tamura K."/>
            <person name="Fujii N."/>
            <person name="Morishige T."/>
            <person name="Sato F."/>
        </authorList>
    </citation>
    <scope>NUCLEOTIDE SEQUENCE</scope>
</reference>
<keyword evidence="2 8" id="KW-0489">Methyltransferase</keyword>
<name>J7MCT6_ESCCA</name>
<dbReference type="InterPro" id="IPR016461">
    <property type="entry name" value="COMT-like"/>
</dbReference>
<evidence type="ECO:0000313" key="8">
    <source>
        <dbReference type="EMBL" id="BAM37634.1"/>
    </source>
</evidence>
<dbReference type="PANTHER" id="PTHR11746">
    <property type="entry name" value="O-METHYLTRANSFERASE"/>
    <property type="match status" value="1"/>
</dbReference>
<dbReference type="GO" id="GO:0046983">
    <property type="term" value="F:protein dimerization activity"/>
    <property type="evidence" value="ECO:0007669"/>
    <property type="project" value="InterPro"/>
</dbReference>
<gene>
    <name evidence="8" type="primary">OMT</name>
</gene>
<dbReference type="GO" id="GO:0032259">
    <property type="term" value="P:methylation"/>
    <property type="evidence" value="ECO:0007669"/>
    <property type="project" value="UniProtKB-KW"/>
</dbReference>
<evidence type="ECO:0000259" key="7">
    <source>
        <dbReference type="Pfam" id="PF08100"/>
    </source>
</evidence>
<organism evidence="8">
    <name type="scientific">Eschscholzia californica</name>
    <name type="common">California poppy</name>
    <dbReference type="NCBI Taxonomy" id="3467"/>
    <lineage>
        <taxon>Eukaryota</taxon>
        <taxon>Viridiplantae</taxon>
        <taxon>Streptophyta</taxon>
        <taxon>Embryophyta</taxon>
        <taxon>Tracheophyta</taxon>
        <taxon>Spermatophyta</taxon>
        <taxon>Magnoliopsida</taxon>
        <taxon>Ranunculales</taxon>
        <taxon>Papaveraceae</taxon>
        <taxon>Papaveroideae</taxon>
        <taxon>Eschscholzia</taxon>
    </lineage>
</organism>
<proteinExistence type="evidence at transcript level"/>
<evidence type="ECO:0000256" key="2">
    <source>
        <dbReference type="ARBA" id="ARBA00022603"/>
    </source>
</evidence>
<evidence type="ECO:0000256" key="1">
    <source>
        <dbReference type="ARBA" id="ARBA00022589"/>
    </source>
</evidence>
<dbReference type="AlphaFoldDB" id="J7MCT6"/>
<dbReference type="Pfam" id="PF08100">
    <property type="entry name" value="Dimerisation"/>
    <property type="match status" value="1"/>
</dbReference>
<feature type="domain" description="O-methyltransferase C-terminal" evidence="6">
    <location>
        <begin position="127"/>
        <end position="332"/>
    </location>
</feature>
<keyword evidence="3 8" id="KW-0808">Transferase</keyword>
<dbReference type="Gene3D" id="3.40.50.150">
    <property type="entry name" value="Vaccinia Virus protein VP39"/>
    <property type="match status" value="1"/>
</dbReference>
<keyword evidence="4" id="KW-0949">S-adenosyl-L-methionine</keyword>
<dbReference type="EMBL" id="AB745042">
    <property type="protein sequence ID" value="BAM37634.1"/>
    <property type="molecule type" value="mRNA"/>
</dbReference>
<evidence type="ECO:0000256" key="4">
    <source>
        <dbReference type="ARBA" id="ARBA00022691"/>
    </source>
</evidence>
<dbReference type="SUPFAM" id="SSF53335">
    <property type="entry name" value="S-adenosyl-L-methionine-dependent methyltransferases"/>
    <property type="match status" value="1"/>
</dbReference>
<keyword evidence="1" id="KW-0017">Alkaloid metabolism</keyword>
<sequence>MEMEGADKIDQATQAKIWKHIYGFAESLILKSAVELEIADTIHNHGKPMTLSELASKLPVQPVDLDRLYRVMRYLVHMKLFKKQEDEDEESIKYSLLPPAKFLIKGWEKSMVSAILLINDKDFMSPWHHLKEGLVNNSNAFDKALGKSIWDYMSANPDKNKVFNEGMACDSRLVSSALVNECGNIFQGIQTLVDVGGGTGTAVKAVSKAFPHIKCSIYDLPHVISDSPDIPNIVKIEGEMFKSIPSADAILMKCILHDWNDDECIEILKKCKEAVPKEGGKVIIVDIVLDMESKHPYSKVRLTLDLDMMLNTEGKERTEEEWKKLIDGAGFASYKITQISALQSVIEAFPY</sequence>
<evidence type="ECO:0000256" key="5">
    <source>
        <dbReference type="PIRSR" id="PIRSR005739-1"/>
    </source>
</evidence>
<reference evidence="8" key="2">
    <citation type="submission" date="2012-08" db="EMBL/GenBank/DDBJ databases">
        <title>Isolation of norcoclaurine 6-O-methyltransferase cDNA from cultured Eschscholzia californica cells.</title>
        <authorList>
            <person name="Kaneko S."/>
            <person name="Takemura T."/>
            <person name="Sato F."/>
        </authorList>
    </citation>
    <scope>NUCLEOTIDE SEQUENCE</scope>
</reference>
<evidence type="ECO:0000259" key="6">
    <source>
        <dbReference type="Pfam" id="PF00891"/>
    </source>
</evidence>
<dbReference type="Gene3D" id="1.10.10.10">
    <property type="entry name" value="Winged helix-like DNA-binding domain superfamily/Winged helix DNA-binding domain"/>
    <property type="match status" value="1"/>
</dbReference>
<dbReference type="FunFam" id="3.40.50.150:FF:000057">
    <property type="entry name" value="O-methyltransferase ZRP4"/>
    <property type="match status" value="1"/>
</dbReference>
<feature type="active site" description="Proton acceptor" evidence="5">
    <location>
        <position position="257"/>
    </location>
</feature>
<dbReference type="InterPro" id="IPR036388">
    <property type="entry name" value="WH-like_DNA-bd_sf"/>
</dbReference>
<accession>J7MCT6</accession>
<feature type="domain" description="O-methyltransferase dimerisation" evidence="7">
    <location>
        <begin position="18"/>
        <end position="105"/>
    </location>
</feature>
<protein>
    <submittedName>
        <fullName evidence="8">O-methyltransferase</fullName>
    </submittedName>
</protein>
<dbReference type="InterPro" id="IPR036390">
    <property type="entry name" value="WH_DNA-bd_sf"/>
</dbReference>
<evidence type="ECO:0000256" key="3">
    <source>
        <dbReference type="ARBA" id="ARBA00022679"/>
    </source>
</evidence>
<dbReference type="InterPro" id="IPR001077">
    <property type="entry name" value="COMT_C"/>
</dbReference>